<reference evidence="1 2" key="1">
    <citation type="submission" date="2020-08" db="EMBL/GenBank/DDBJ databases">
        <title>Sequencing the genomes of 1000 actinobacteria strains.</title>
        <authorList>
            <person name="Klenk H.-P."/>
        </authorList>
    </citation>
    <scope>NUCLEOTIDE SEQUENCE [LARGE SCALE GENOMIC DNA]</scope>
    <source>
        <strain evidence="1 2">DSM 45584</strain>
    </source>
</reference>
<dbReference type="AlphaFoldDB" id="A0A840PXG1"/>
<sequence>MLVLLAQAITNEGPKITDWLSVGIASLALTAATWAAWASHKTSVNQSRQLKEAQDQDVRRQAAHVAAWAALGETNEDGSGVCFVFLMNASPMPIFNVEVAYPNGRVTLLAMLSPTGQHPRKQTLTVAKVEETDLFERFWEALPLEMAFIDAEGNRWRRNRDGLKLIEPAPRVTKSS</sequence>
<dbReference type="RefSeq" id="WP_184726397.1">
    <property type="nucleotide sequence ID" value="NZ_JACHIW010000001.1"/>
</dbReference>
<comment type="caution">
    <text evidence="1">The sequence shown here is derived from an EMBL/GenBank/DDBJ whole genome shotgun (WGS) entry which is preliminary data.</text>
</comment>
<organism evidence="1 2">
    <name type="scientific">Saccharopolyspora phatthalungensis</name>
    <dbReference type="NCBI Taxonomy" id="664693"/>
    <lineage>
        <taxon>Bacteria</taxon>
        <taxon>Bacillati</taxon>
        <taxon>Actinomycetota</taxon>
        <taxon>Actinomycetes</taxon>
        <taxon>Pseudonocardiales</taxon>
        <taxon>Pseudonocardiaceae</taxon>
        <taxon>Saccharopolyspora</taxon>
    </lineage>
</organism>
<accession>A0A840PXG1</accession>
<gene>
    <name evidence="1" type="ORF">BJ970_002506</name>
</gene>
<name>A0A840PXG1_9PSEU</name>
<proteinExistence type="predicted"/>
<evidence type="ECO:0000313" key="2">
    <source>
        <dbReference type="Proteomes" id="UP000584374"/>
    </source>
</evidence>
<keyword evidence="2" id="KW-1185">Reference proteome</keyword>
<dbReference type="Proteomes" id="UP000584374">
    <property type="component" value="Unassembled WGS sequence"/>
</dbReference>
<evidence type="ECO:0000313" key="1">
    <source>
        <dbReference type="EMBL" id="MBB5154972.1"/>
    </source>
</evidence>
<dbReference type="EMBL" id="JACHIW010000001">
    <property type="protein sequence ID" value="MBB5154972.1"/>
    <property type="molecule type" value="Genomic_DNA"/>
</dbReference>
<protein>
    <submittedName>
        <fullName evidence="1">Uncharacterized protein</fullName>
    </submittedName>
</protein>